<keyword evidence="1" id="KW-0479">Metal-binding</keyword>
<keyword evidence="1" id="KW-0862">Zinc</keyword>
<reference evidence="4" key="1">
    <citation type="submission" date="2023-07" db="EMBL/GenBank/DDBJ databases">
        <title>A chromosome-level genome assembly of Lolium multiflorum.</title>
        <authorList>
            <person name="Chen Y."/>
            <person name="Copetti D."/>
            <person name="Kolliker R."/>
            <person name="Studer B."/>
        </authorList>
    </citation>
    <scope>NUCLEOTIDE SEQUENCE</scope>
    <source>
        <strain evidence="4">02402/16</strain>
        <tissue evidence="4">Leaf</tissue>
    </source>
</reference>
<dbReference type="Pfam" id="PF14223">
    <property type="entry name" value="Retrotran_gag_2"/>
    <property type="match status" value="1"/>
</dbReference>
<accession>A0AAD8VB40</accession>
<evidence type="ECO:0000256" key="1">
    <source>
        <dbReference type="PROSITE-ProRule" id="PRU00047"/>
    </source>
</evidence>
<dbReference type="Proteomes" id="UP001231189">
    <property type="component" value="Unassembled WGS sequence"/>
</dbReference>
<comment type="caution">
    <text evidence="4">The sequence shown here is derived from an EMBL/GenBank/DDBJ whole genome shotgun (WGS) entry which is preliminary data.</text>
</comment>
<evidence type="ECO:0000313" key="5">
    <source>
        <dbReference type="Proteomes" id="UP001231189"/>
    </source>
</evidence>
<dbReference type="GO" id="GO:0008270">
    <property type="term" value="F:zinc ion binding"/>
    <property type="evidence" value="ECO:0007669"/>
    <property type="project" value="UniProtKB-KW"/>
</dbReference>
<feature type="compositionally biased region" description="Basic residues" evidence="2">
    <location>
        <begin position="216"/>
        <end position="229"/>
    </location>
</feature>
<feature type="region of interest" description="Disordered" evidence="2">
    <location>
        <begin position="410"/>
        <end position="441"/>
    </location>
</feature>
<proteinExistence type="predicted"/>
<evidence type="ECO:0000256" key="2">
    <source>
        <dbReference type="SAM" id="MobiDB-lite"/>
    </source>
</evidence>
<keyword evidence="1" id="KW-0863">Zinc-finger</keyword>
<feature type="compositionally biased region" description="Basic and acidic residues" evidence="2">
    <location>
        <begin position="367"/>
        <end position="388"/>
    </location>
</feature>
<name>A0AAD8VB40_LOLMU</name>
<feature type="compositionally biased region" description="Polar residues" evidence="2">
    <location>
        <begin position="420"/>
        <end position="435"/>
    </location>
</feature>
<dbReference type="PROSITE" id="PS50158">
    <property type="entry name" value="ZF_CCHC"/>
    <property type="match status" value="1"/>
</dbReference>
<protein>
    <recommendedName>
        <fullName evidence="3">CCHC-type domain-containing protein</fullName>
    </recommendedName>
</protein>
<organism evidence="4 5">
    <name type="scientific">Lolium multiflorum</name>
    <name type="common">Italian ryegrass</name>
    <name type="synonym">Lolium perenne subsp. multiflorum</name>
    <dbReference type="NCBI Taxonomy" id="4521"/>
    <lineage>
        <taxon>Eukaryota</taxon>
        <taxon>Viridiplantae</taxon>
        <taxon>Streptophyta</taxon>
        <taxon>Embryophyta</taxon>
        <taxon>Tracheophyta</taxon>
        <taxon>Spermatophyta</taxon>
        <taxon>Magnoliopsida</taxon>
        <taxon>Liliopsida</taxon>
        <taxon>Poales</taxon>
        <taxon>Poaceae</taxon>
        <taxon>BOP clade</taxon>
        <taxon>Pooideae</taxon>
        <taxon>Poodae</taxon>
        <taxon>Poeae</taxon>
        <taxon>Poeae Chloroplast Group 2 (Poeae type)</taxon>
        <taxon>Loliodinae</taxon>
        <taxon>Loliinae</taxon>
        <taxon>Lolium</taxon>
    </lineage>
</organism>
<evidence type="ECO:0000313" key="4">
    <source>
        <dbReference type="EMBL" id="KAK1601097.1"/>
    </source>
</evidence>
<sequence>MASPINFNQFLEKEKLKSNGSNFTDWFRHVRIFLNGGNLQYVLDAPLGDPPAETETDEVKNVYATRKTRYSQVQCAILCSLEADLQKRFEHHDPHELVNELKTIFETHAAVECYEASKHFFSCMMEEGSSVSEHMLAMTGHAKKLSDLGIVIPNRLGINRVLQSLPPSYKNFVMNYNMQNMNKELPELFAMLKSAEIEIKKEHQVLMVNKTTSFKKQGKSKGKFKKGGKKAATPPVKPKTGPKPDAECYYCKEKGHWKRNCSKYLADLKSGLVKKKKEGEEETSSTRYVSTRAREKLAKIFNDMSFESSADSYISDGSSDVDSYDFIDKSITVGKELELWGQRLYQRLPKERHGKIVHDLQQQQRQHLKDQVEQETQQHKQGSIERGKAEGIIGNLRSLMTKICAACHASRGESEKLESPQDSSYPTTSRSSTAFKIQRIG</sequence>
<feature type="compositionally biased region" description="Basic and acidic residues" evidence="2">
    <location>
        <begin position="410"/>
        <end position="419"/>
    </location>
</feature>
<dbReference type="Pfam" id="PF00098">
    <property type="entry name" value="zf-CCHC"/>
    <property type="match status" value="1"/>
</dbReference>
<evidence type="ECO:0000259" key="3">
    <source>
        <dbReference type="PROSITE" id="PS50158"/>
    </source>
</evidence>
<dbReference type="SMART" id="SM00343">
    <property type="entry name" value="ZnF_C2HC"/>
    <property type="match status" value="1"/>
</dbReference>
<dbReference type="GO" id="GO:0003676">
    <property type="term" value="F:nucleic acid binding"/>
    <property type="evidence" value="ECO:0007669"/>
    <property type="project" value="InterPro"/>
</dbReference>
<dbReference type="SUPFAM" id="SSF57756">
    <property type="entry name" value="Retrovirus zinc finger-like domains"/>
    <property type="match status" value="1"/>
</dbReference>
<dbReference type="InterPro" id="IPR036875">
    <property type="entry name" value="Znf_CCHC_sf"/>
</dbReference>
<feature type="region of interest" description="Disordered" evidence="2">
    <location>
        <begin position="364"/>
        <end position="388"/>
    </location>
</feature>
<gene>
    <name evidence="4" type="ORF">QYE76_018949</name>
</gene>
<dbReference type="Gene3D" id="4.10.60.10">
    <property type="entry name" value="Zinc finger, CCHC-type"/>
    <property type="match status" value="1"/>
</dbReference>
<dbReference type="EMBL" id="JAUUTY010000509">
    <property type="protein sequence ID" value="KAK1601097.1"/>
    <property type="molecule type" value="Genomic_DNA"/>
</dbReference>
<feature type="domain" description="CCHC-type" evidence="3">
    <location>
        <begin position="248"/>
        <end position="263"/>
    </location>
</feature>
<dbReference type="AlphaFoldDB" id="A0AAD8VB40"/>
<dbReference type="InterPro" id="IPR001878">
    <property type="entry name" value="Znf_CCHC"/>
</dbReference>
<keyword evidence="5" id="KW-1185">Reference proteome</keyword>
<feature type="region of interest" description="Disordered" evidence="2">
    <location>
        <begin position="216"/>
        <end position="239"/>
    </location>
</feature>
<feature type="non-terminal residue" evidence="4">
    <location>
        <position position="1"/>
    </location>
</feature>